<evidence type="ECO:0000313" key="1">
    <source>
        <dbReference type="EMBL" id="CAI8034643.1"/>
    </source>
</evidence>
<evidence type="ECO:0000313" key="2">
    <source>
        <dbReference type="Proteomes" id="UP001174909"/>
    </source>
</evidence>
<organism evidence="1 2">
    <name type="scientific">Geodia barretti</name>
    <name type="common">Barrett's horny sponge</name>
    <dbReference type="NCBI Taxonomy" id="519541"/>
    <lineage>
        <taxon>Eukaryota</taxon>
        <taxon>Metazoa</taxon>
        <taxon>Porifera</taxon>
        <taxon>Demospongiae</taxon>
        <taxon>Heteroscleromorpha</taxon>
        <taxon>Tetractinellida</taxon>
        <taxon>Astrophorina</taxon>
        <taxon>Geodiidae</taxon>
        <taxon>Geodia</taxon>
    </lineage>
</organism>
<gene>
    <name evidence="1" type="ORF">GBAR_LOCUS19481</name>
</gene>
<protein>
    <submittedName>
        <fullName evidence="1">Uncharacterized protein</fullName>
    </submittedName>
</protein>
<dbReference type="Proteomes" id="UP001174909">
    <property type="component" value="Unassembled WGS sequence"/>
</dbReference>
<dbReference type="AlphaFoldDB" id="A0AA35WUU0"/>
<sequence>MTTTPLPEVTSPEPKSFVVASALSLLFFLLLSHSTSSIVRVAAVRTISTDREEDTPATMLSEKTECNRFDTCICKGLTNCCWDRGWYEMLRDISGHW</sequence>
<accession>A0AA35WUU0</accession>
<proteinExistence type="predicted"/>
<reference evidence="1" key="1">
    <citation type="submission" date="2023-03" db="EMBL/GenBank/DDBJ databases">
        <authorList>
            <person name="Steffen K."/>
            <person name="Cardenas P."/>
        </authorList>
    </citation>
    <scope>NUCLEOTIDE SEQUENCE</scope>
</reference>
<comment type="caution">
    <text evidence="1">The sequence shown here is derived from an EMBL/GenBank/DDBJ whole genome shotgun (WGS) entry which is preliminary data.</text>
</comment>
<name>A0AA35WUU0_GEOBA</name>
<dbReference type="EMBL" id="CASHTH010002746">
    <property type="protein sequence ID" value="CAI8034643.1"/>
    <property type="molecule type" value="Genomic_DNA"/>
</dbReference>
<keyword evidence="2" id="KW-1185">Reference proteome</keyword>